<evidence type="ECO:0000259" key="2">
    <source>
        <dbReference type="PROSITE" id="PS50801"/>
    </source>
</evidence>
<protein>
    <submittedName>
        <fullName evidence="3">Two-component system response regulator</fullName>
    </submittedName>
</protein>
<evidence type="ECO:0000313" key="4">
    <source>
        <dbReference type="Proteomes" id="UP000093695"/>
    </source>
</evidence>
<sequence>MTDRLSLPTGSRDGPALRSFVSAPIPRPRPSEDHLLQVRRTRWNDDVLVISADGEIDLATAGRLERELRHDLPVTTVVDLTGVTFLGVAGLRVIESAAARARTERRAVGVVACTRPVLRLLQLFGVDAHIPVYQYLANAIREVPKASPVPHR</sequence>
<dbReference type="eggNOG" id="COG1366">
    <property type="taxonomic scope" value="Bacteria"/>
</dbReference>
<dbReference type="STRING" id="31958.SD37_18500"/>
<dbReference type="CDD" id="cd07043">
    <property type="entry name" value="STAS_anti-anti-sigma_factors"/>
    <property type="match status" value="1"/>
</dbReference>
<feature type="domain" description="STAS" evidence="2">
    <location>
        <begin position="45"/>
        <end position="143"/>
    </location>
</feature>
<feature type="region of interest" description="Disordered" evidence="1">
    <location>
        <begin position="1"/>
        <end position="28"/>
    </location>
</feature>
<dbReference type="AlphaFoldDB" id="A0A193BYX1"/>
<dbReference type="SUPFAM" id="SSF52091">
    <property type="entry name" value="SpoIIaa-like"/>
    <property type="match status" value="1"/>
</dbReference>
<dbReference type="InterPro" id="IPR036513">
    <property type="entry name" value="STAS_dom_sf"/>
</dbReference>
<reference evidence="3 4" key="1">
    <citation type="journal article" date="2015" name="Genome Announc.">
        <title>Draft Genome Sequence of Norvancomycin-Producing Strain Amycolatopsis orientalis CPCC200066.</title>
        <authorList>
            <person name="Lei X."/>
            <person name="Yuan F."/>
            <person name="Shi Y."/>
            <person name="Li X."/>
            <person name="Wang L."/>
            <person name="Hong B."/>
        </authorList>
    </citation>
    <scope>NUCLEOTIDE SEQUENCE [LARGE SCALE GENOMIC DNA]</scope>
    <source>
        <strain evidence="3 4">B-37</strain>
    </source>
</reference>
<gene>
    <name evidence="3" type="ORF">SD37_18500</name>
</gene>
<dbReference type="InterPro" id="IPR002645">
    <property type="entry name" value="STAS_dom"/>
</dbReference>
<keyword evidence="4" id="KW-1185">Reference proteome</keyword>
<dbReference type="EMBL" id="CP016174">
    <property type="protein sequence ID" value="ANN17441.1"/>
    <property type="molecule type" value="Genomic_DNA"/>
</dbReference>
<proteinExistence type="predicted"/>
<dbReference type="Gene3D" id="3.30.750.24">
    <property type="entry name" value="STAS domain"/>
    <property type="match status" value="1"/>
</dbReference>
<accession>A0A193BYX1</accession>
<dbReference type="PANTHER" id="PTHR33495">
    <property type="entry name" value="ANTI-SIGMA FACTOR ANTAGONIST TM_1081-RELATED-RELATED"/>
    <property type="match status" value="1"/>
</dbReference>
<evidence type="ECO:0000313" key="3">
    <source>
        <dbReference type="EMBL" id="ANN17441.1"/>
    </source>
</evidence>
<dbReference type="KEGG" id="aori:SD37_18500"/>
<dbReference type="GO" id="GO:0043856">
    <property type="term" value="F:anti-sigma factor antagonist activity"/>
    <property type="evidence" value="ECO:0007669"/>
    <property type="project" value="TreeGrafter"/>
</dbReference>
<dbReference type="Proteomes" id="UP000093695">
    <property type="component" value="Chromosome"/>
</dbReference>
<dbReference type="PROSITE" id="PS50801">
    <property type="entry name" value="STAS"/>
    <property type="match status" value="1"/>
</dbReference>
<evidence type="ECO:0000256" key="1">
    <source>
        <dbReference type="SAM" id="MobiDB-lite"/>
    </source>
</evidence>
<organism evidence="3 4">
    <name type="scientific">Amycolatopsis orientalis</name>
    <name type="common">Nocardia orientalis</name>
    <dbReference type="NCBI Taxonomy" id="31958"/>
    <lineage>
        <taxon>Bacteria</taxon>
        <taxon>Bacillati</taxon>
        <taxon>Actinomycetota</taxon>
        <taxon>Actinomycetes</taxon>
        <taxon>Pseudonocardiales</taxon>
        <taxon>Pseudonocardiaceae</taxon>
        <taxon>Amycolatopsis</taxon>
    </lineage>
</organism>
<name>A0A193BYX1_AMYOR</name>
<dbReference type="PANTHER" id="PTHR33495:SF2">
    <property type="entry name" value="ANTI-SIGMA FACTOR ANTAGONIST TM_1081-RELATED"/>
    <property type="match status" value="1"/>
</dbReference>
<dbReference type="Pfam" id="PF01740">
    <property type="entry name" value="STAS"/>
    <property type="match status" value="1"/>
</dbReference>